<protein>
    <submittedName>
        <fullName evidence="1">Uncharacterized protein</fullName>
    </submittedName>
</protein>
<gene>
    <name evidence="1" type="ORF">HNQ72_006111</name>
</gene>
<keyword evidence="2" id="KW-1185">Reference proteome</keyword>
<evidence type="ECO:0000313" key="2">
    <source>
        <dbReference type="Proteomes" id="UP000547879"/>
    </source>
</evidence>
<dbReference type="Proteomes" id="UP000547879">
    <property type="component" value="Unassembled WGS sequence"/>
</dbReference>
<name>A0A7W9YCT7_9HYPH</name>
<dbReference type="RefSeq" id="WP_183998196.1">
    <property type="nucleotide sequence ID" value="NZ_BMHW01000018.1"/>
</dbReference>
<accession>A0A7W9YCT7</accession>
<dbReference type="EMBL" id="JACHEG010000016">
    <property type="protein sequence ID" value="MBB6166260.1"/>
    <property type="molecule type" value="Genomic_DNA"/>
</dbReference>
<organism evidence="1 2">
    <name type="scientific">Rhizobium wenxiniae</name>
    <dbReference type="NCBI Taxonomy" id="1737357"/>
    <lineage>
        <taxon>Bacteria</taxon>
        <taxon>Pseudomonadati</taxon>
        <taxon>Pseudomonadota</taxon>
        <taxon>Alphaproteobacteria</taxon>
        <taxon>Hyphomicrobiales</taxon>
        <taxon>Rhizobiaceae</taxon>
        <taxon>Rhizobium/Agrobacterium group</taxon>
        <taxon>Rhizobium</taxon>
    </lineage>
</organism>
<sequence>MHLIEIFLPISVNDPQSKIEAVRRELVEQFGGATLHINAPAEGLWQDDGPVERDRIVIAEVMAEILDTFWWRSYRERLEDVFDQDSILIRATETACL</sequence>
<reference evidence="1 2" key="1">
    <citation type="submission" date="2020-08" db="EMBL/GenBank/DDBJ databases">
        <title>Genomic Encyclopedia of Type Strains, Phase IV (KMG-IV): sequencing the most valuable type-strain genomes for metagenomic binning, comparative biology and taxonomic classification.</title>
        <authorList>
            <person name="Goeker M."/>
        </authorList>
    </citation>
    <scope>NUCLEOTIDE SEQUENCE [LARGE SCALE GENOMIC DNA]</scope>
    <source>
        <strain evidence="1 2">DSM 100734</strain>
    </source>
</reference>
<comment type="caution">
    <text evidence="1">The sequence shown here is derived from an EMBL/GenBank/DDBJ whole genome shotgun (WGS) entry which is preliminary data.</text>
</comment>
<evidence type="ECO:0000313" key="1">
    <source>
        <dbReference type="EMBL" id="MBB6166260.1"/>
    </source>
</evidence>
<proteinExistence type="predicted"/>
<dbReference type="AlphaFoldDB" id="A0A7W9YCT7"/>